<feature type="active site" description="Charge relay system" evidence="5">
    <location>
        <position position="380"/>
    </location>
</feature>
<evidence type="ECO:0000256" key="2">
    <source>
        <dbReference type="ARBA" id="ARBA00022670"/>
    </source>
</evidence>
<dbReference type="PROSITE" id="PS51892">
    <property type="entry name" value="SUBTILASE"/>
    <property type="match status" value="1"/>
</dbReference>
<dbReference type="Gene3D" id="3.40.50.200">
    <property type="entry name" value="Peptidase S8/S53 domain"/>
    <property type="match status" value="1"/>
</dbReference>
<dbReference type="RefSeq" id="WP_238209091.1">
    <property type="nucleotide sequence ID" value="NZ_JBHTND010000010.1"/>
</dbReference>
<feature type="active site" description="Charge relay system" evidence="5">
    <location>
        <position position="176"/>
    </location>
</feature>
<evidence type="ECO:0000256" key="3">
    <source>
        <dbReference type="ARBA" id="ARBA00022801"/>
    </source>
</evidence>
<feature type="domain" description="Peptidase S8/S53" evidence="7">
    <location>
        <begin position="167"/>
        <end position="422"/>
    </location>
</feature>
<reference evidence="9" key="1">
    <citation type="journal article" date="2019" name="Int. J. Syst. Evol. Microbiol.">
        <title>The Global Catalogue of Microorganisms (GCM) 10K type strain sequencing project: providing services to taxonomists for standard genome sequencing and annotation.</title>
        <authorList>
            <consortium name="The Broad Institute Genomics Platform"/>
            <consortium name="The Broad Institute Genome Sequencing Center for Infectious Disease"/>
            <person name="Wu L."/>
            <person name="Ma J."/>
        </authorList>
    </citation>
    <scope>NUCLEOTIDE SEQUENCE [LARGE SCALE GENOMIC DNA]</scope>
    <source>
        <strain evidence="9">CCUG 56108</strain>
    </source>
</reference>
<dbReference type="SUPFAM" id="SSF52743">
    <property type="entry name" value="Subtilisin-like"/>
    <property type="match status" value="1"/>
</dbReference>
<organism evidence="8 9">
    <name type="scientific">Methylobacterium marchantiae</name>
    <dbReference type="NCBI Taxonomy" id="600331"/>
    <lineage>
        <taxon>Bacteria</taxon>
        <taxon>Pseudomonadati</taxon>
        <taxon>Pseudomonadota</taxon>
        <taxon>Alphaproteobacteria</taxon>
        <taxon>Hyphomicrobiales</taxon>
        <taxon>Methylobacteriaceae</taxon>
        <taxon>Methylobacterium</taxon>
    </lineage>
</organism>
<dbReference type="InterPro" id="IPR022398">
    <property type="entry name" value="Peptidase_S8_His-AS"/>
</dbReference>
<gene>
    <name evidence="8" type="ORF">ACFQ4G_09295</name>
</gene>
<dbReference type="InterPro" id="IPR050131">
    <property type="entry name" value="Peptidase_S8_subtilisin-like"/>
</dbReference>
<name>A0ABW3WWN5_9HYPH</name>
<dbReference type="PRINTS" id="PR00723">
    <property type="entry name" value="SUBTILISIN"/>
</dbReference>
<dbReference type="PROSITE" id="PS00138">
    <property type="entry name" value="SUBTILASE_SER"/>
    <property type="match status" value="1"/>
</dbReference>
<evidence type="ECO:0000259" key="7">
    <source>
        <dbReference type="Pfam" id="PF00082"/>
    </source>
</evidence>
<dbReference type="PROSITE" id="PS00137">
    <property type="entry name" value="SUBTILASE_HIS"/>
    <property type="match status" value="1"/>
</dbReference>
<evidence type="ECO:0000256" key="5">
    <source>
        <dbReference type="PROSITE-ProRule" id="PRU01240"/>
    </source>
</evidence>
<dbReference type="Proteomes" id="UP001597176">
    <property type="component" value="Unassembled WGS sequence"/>
</dbReference>
<evidence type="ECO:0000256" key="6">
    <source>
        <dbReference type="RuleBase" id="RU003355"/>
    </source>
</evidence>
<feature type="active site" description="Charge relay system" evidence="5">
    <location>
        <position position="208"/>
    </location>
</feature>
<keyword evidence="2 5" id="KW-0645">Protease</keyword>
<sequence length="433" mass="45291">MSSHPMAGSIERLTGRYLILLGSDEANAAQSHLNDMAGLKLQSIGGSEALQIDEISIAEGEGIVFHELGVAVVNSPPDQIAAVNSAVAQSSALHLMEPERYVHTYGTVDLDYLRGYRDAVNHLYDTMTGAEPGGGGLGTRMQDIAYDESQLSWGLQATRVPDSRFTGRGIKIAVLDTGLDLTHPDFTGRTIVSQSFIAGQGVQDGNGHGTHCCGLAVGARRPQHLPRYGIAYDADLYVGKVLDNSGRGTDAGIIAGLQWALSHDCEVISLSLGSAVERGQAYSAVFQQIAARALAKGSLIVAAAGNDSDRARGKINPVSHPANCPDIFSVAAVDRSLKIAWFSNAGLNPGGGKIDLAAPGMDVMSSWPSPDFYKALDGTSMAAPHAAGIAALFSESAPSARGRSLWAYLMQRAKPLSADSKDVGAGLIQAPLA</sequence>
<evidence type="ECO:0000313" key="9">
    <source>
        <dbReference type="Proteomes" id="UP001597176"/>
    </source>
</evidence>
<evidence type="ECO:0000256" key="1">
    <source>
        <dbReference type="ARBA" id="ARBA00011073"/>
    </source>
</evidence>
<accession>A0ABW3WWN5</accession>
<dbReference type="PANTHER" id="PTHR43806">
    <property type="entry name" value="PEPTIDASE S8"/>
    <property type="match status" value="1"/>
</dbReference>
<dbReference type="Pfam" id="PF00082">
    <property type="entry name" value="Peptidase_S8"/>
    <property type="match status" value="1"/>
</dbReference>
<proteinExistence type="inferred from homology"/>
<dbReference type="EMBL" id="JBHTND010000010">
    <property type="protein sequence ID" value="MFD1301777.1"/>
    <property type="molecule type" value="Genomic_DNA"/>
</dbReference>
<dbReference type="InterPro" id="IPR000209">
    <property type="entry name" value="Peptidase_S8/S53_dom"/>
</dbReference>
<dbReference type="InterPro" id="IPR036852">
    <property type="entry name" value="Peptidase_S8/S53_dom_sf"/>
</dbReference>
<keyword evidence="3 5" id="KW-0378">Hydrolase</keyword>
<evidence type="ECO:0000313" key="8">
    <source>
        <dbReference type="EMBL" id="MFD1301777.1"/>
    </source>
</evidence>
<comment type="similarity">
    <text evidence="1 5 6">Belongs to the peptidase S8 family.</text>
</comment>
<keyword evidence="9" id="KW-1185">Reference proteome</keyword>
<keyword evidence="4 5" id="KW-0720">Serine protease</keyword>
<comment type="caution">
    <text evidence="8">The sequence shown here is derived from an EMBL/GenBank/DDBJ whole genome shotgun (WGS) entry which is preliminary data.</text>
</comment>
<dbReference type="InterPro" id="IPR023827">
    <property type="entry name" value="Peptidase_S8_Asp-AS"/>
</dbReference>
<dbReference type="PROSITE" id="PS00136">
    <property type="entry name" value="SUBTILASE_ASP"/>
    <property type="match status" value="1"/>
</dbReference>
<dbReference type="InterPro" id="IPR015500">
    <property type="entry name" value="Peptidase_S8_subtilisin-rel"/>
</dbReference>
<evidence type="ECO:0000256" key="4">
    <source>
        <dbReference type="ARBA" id="ARBA00022825"/>
    </source>
</evidence>
<dbReference type="PANTHER" id="PTHR43806:SF11">
    <property type="entry name" value="CEREVISIN-RELATED"/>
    <property type="match status" value="1"/>
</dbReference>
<dbReference type="InterPro" id="IPR023828">
    <property type="entry name" value="Peptidase_S8_Ser-AS"/>
</dbReference>
<protein>
    <submittedName>
        <fullName evidence="8">S8 family serine peptidase</fullName>
    </submittedName>
</protein>